<dbReference type="EMBL" id="AUBJ02000001">
    <property type="protein sequence ID" value="MCP2331641.1"/>
    <property type="molecule type" value="Genomic_DNA"/>
</dbReference>
<feature type="domain" description="DUF397" evidence="2">
    <location>
        <begin position="17"/>
        <end position="68"/>
    </location>
</feature>
<gene>
    <name evidence="3" type="ORF">G443_001911</name>
</gene>
<keyword evidence="4" id="KW-1185">Reference proteome</keyword>
<evidence type="ECO:0000259" key="2">
    <source>
        <dbReference type="Pfam" id="PF04149"/>
    </source>
</evidence>
<accession>A0ABT1JGN6</accession>
<evidence type="ECO:0000313" key="3">
    <source>
        <dbReference type="EMBL" id="MCP2331641.1"/>
    </source>
</evidence>
<sequence>MHHTVPPRTPLAPGWSDWRKSRRSGGQSDCVEVANGPGVVGIRDTKNRSGGVLVVDRDSFAALVGAMKSGRL</sequence>
<evidence type="ECO:0000256" key="1">
    <source>
        <dbReference type="SAM" id="MobiDB-lite"/>
    </source>
</evidence>
<feature type="region of interest" description="Disordered" evidence="1">
    <location>
        <begin position="1"/>
        <end position="32"/>
    </location>
</feature>
<name>A0ABT1JGN6_ACTCY</name>
<dbReference type="Proteomes" id="UP000791080">
    <property type="component" value="Unassembled WGS sequence"/>
</dbReference>
<reference evidence="3 4" key="2">
    <citation type="submission" date="2022-06" db="EMBL/GenBank/DDBJ databases">
        <title>Genomic Encyclopedia of Type Strains, Phase I: the one thousand microbial genomes (KMG-I) project.</title>
        <authorList>
            <person name="Kyrpides N."/>
        </authorList>
    </citation>
    <scope>NUCLEOTIDE SEQUENCE [LARGE SCALE GENOMIC DNA]</scope>
    <source>
        <strain evidence="3 4">DSM 43889</strain>
    </source>
</reference>
<dbReference type="RefSeq" id="WP_016699724.1">
    <property type="nucleotide sequence ID" value="NZ_AUBJ02000001.1"/>
</dbReference>
<organism evidence="3 4">
    <name type="scientific">Actinoalloteichus caeruleus DSM 43889</name>
    <dbReference type="NCBI Taxonomy" id="1120930"/>
    <lineage>
        <taxon>Bacteria</taxon>
        <taxon>Bacillati</taxon>
        <taxon>Actinomycetota</taxon>
        <taxon>Actinomycetes</taxon>
        <taxon>Pseudonocardiales</taxon>
        <taxon>Pseudonocardiaceae</taxon>
        <taxon>Actinoalloteichus</taxon>
        <taxon>Actinoalloteichus cyanogriseus</taxon>
    </lineage>
</organism>
<evidence type="ECO:0000313" key="4">
    <source>
        <dbReference type="Proteomes" id="UP000791080"/>
    </source>
</evidence>
<dbReference type="InterPro" id="IPR007278">
    <property type="entry name" value="DUF397"/>
</dbReference>
<reference evidence="3 4" key="1">
    <citation type="submission" date="2013-07" db="EMBL/GenBank/DDBJ databases">
        <authorList>
            <consortium name="DOE Joint Genome Institute"/>
            <person name="Reeve W."/>
            <person name="Huntemann M."/>
            <person name="Han J."/>
            <person name="Chen A."/>
            <person name="Kyrpides N."/>
            <person name="Mavromatis K."/>
            <person name="Markowitz V."/>
            <person name="Palaniappan K."/>
            <person name="Ivanova N."/>
            <person name="Schaumberg A."/>
            <person name="Pati A."/>
            <person name="Liolios K."/>
            <person name="Nordberg H.P."/>
            <person name="Cantor M.N."/>
            <person name="Hua S.X."/>
            <person name="Woyke T."/>
        </authorList>
    </citation>
    <scope>NUCLEOTIDE SEQUENCE [LARGE SCALE GENOMIC DNA]</scope>
    <source>
        <strain evidence="3 4">DSM 43889</strain>
    </source>
</reference>
<comment type="caution">
    <text evidence="3">The sequence shown here is derived from an EMBL/GenBank/DDBJ whole genome shotgun (WGS) entry which is preliminary data.</text>
</comment>
<protein>
    <recommendedName>
        <fullName evidence="2">DUF397 domain-containing protein</fullName>
    </recommendedName>
</protein>
<proteinExistence type="predicted"/>
<dbReference type="Pfam" id="PF04149">
    <property type="entry name" value="DUF397"/>
    <property type="match status" value="1"/>
</dbReference>